<proteinExistence type="predicted"/>
<evidence type="ECO:0000256" key="1">
    <source>
        <dbReference type="SAM" id="MobiDB-lite"/>
    </source>
</evidence>
<feature type="compositionally biased region" description="Low complexity" evidence="1">
    <location>
        <begin position="1"/>
        <end position="25"/>
    </location>
</feature>
<dbReference type="AlphaFoldDB" id="A0A165PM12"/>
<keyword evidence="3" id="KW-0378">Hydrolase</keyword>
<evidence type="ECO:0000313" key="3">
    <source>
        <dbReference type="EMBL" id="KZW02364.1"/>
    </source>
</evidence>
<dbReference type="Pfam" id="PF00135">
    <property type="entry name" value="COesterase"/>
    <property type="match status" value="1"/>
</dbReference>
<evidence type="ECO:0000259" key="2">
    <source>
        <dbReference type="Pfam" id="PF00135"/>
    </source>
</evidence>
<sequence length="570" mass="61848">MASASTTRSVTPSPLLPSSTAPTTTADDEPRFIRVGRVTPVRLSSKQPMRVRSNVYSALMVGNAPKLSALTFSAIALVPIAYAQDGPTLTLTNGRWIGANNDDQELEMFRSIPYAEPPVGDLRFRKTVPATQQCTQCNATVLPKACIQSASNTNESEDCLYMNIYRPTGTDETSLLPILVWIHGGSWQAGSATEPSFNLLKHAKEDNRPFIHIGIQYRLNAFGLLASEGMDQQDLNAALNDQLEALRFVKKNALQIGGDPDKIIVGGQSAGASGASLQWLFSSPEEQLFRGVILDSGGPLQYPQNAPADYDNPDGPTTQLISLANCTSGTLQDSIACLRAMPIEQLRVHTNEVVSRSAAQPHYTAWPPSLDGLFITERCSTFMAAGKFNKVPVLSGRNRDEGTVFTPSSVASEADIRTLVTCVLIPEVLDDAVFQGLLDAYPNDPALGSPFGTGNNPEWKRGDDCSSTCGRQVYITLPQTFNSKPPSSKPSIPVSVIRERSLDPRVDGTLFGAHDWTLRSEHHVRYINRPLFVLHSVPPVRRSASYRSLSAYVCVAVGVRFDRSASTPSP</sequence>
<keyword evidence="4" id="KW-1185">Reference proteome</keyword>
<protein>
    <submittedName>
        <fullName evidence="3">Alpha/beta-hydrolase</fullName>
    </submittedName>
</protein>
<name>A0A165PM12_EXIGL</name>
<feature type="domain" description="Carboxylesterase type B" evidence="2">
    <location>
        <begin position="87"/>
        <end position="413"/>
    </location>
</feature>
<dbReference type="Proteomes" id="UP000077266">
    <property type="component" value="Unassembled WGS sequence"/>
</dbReference>
<reference evidence="3 4" key="1">
    <citation type="journal article" date="2016" name="Mol. Biol. Evol.">
        <title>Comparative Genomics of Early-Diverging Mushroom-Forming Fungi Provides Insights into the Origins of Lignocellulose Decay Capabilities.</title>
        <authorList>
            <person name="Nagy L.G."/>
            <person name="Riley R."/>
            <person name="Tritt A."/>
            <person name="Adam C."/>
            <person name="Daum C."/>
            <person name="Floudas D."/>
            <person name="Sun H."/>
            <person name="Yadav J.S."/>
            <person name="Pangilinan J."/>
            <person name="Larsson K.H."/>
            <person name="Matsuura K."/>
            <person name="Barry K."/>
            <person name="Labutti K."/>
            <person name="Kuo R."/>
            <person name="Ohm R.A."/>
            <person name="Bhattacharya S.S."/>
            <person name="Shirouzu T."/>
            <person name="Yoshinaga Y."/>
            <person name="Martin F.M."/>
            <person name="Grigoriev I.V."/>
            <person name="Hibbett D.S."/>
        </authorList>
    </citation>
    <scope>NUCLEOTIDE SEQUENCE [LARGE SCALE GENOMIC DNA]</scope>
    <source>
        <strain evidence="3 4">HHB12029</strain>
    </source>
</reference>
<evidence type="ECO:0000313" key="4">
    <source>
        <dbReference type="Proteomes" id="UP000077266"/>
    </source>
</evidence>
<dbReference type="GO" id="GO:0016787">
    <property type="term" value="F:hydrolase activity"/>
    <property type="evidence" value="ECO:0007669"/>
    <property type="project" value="UniProtKB-KW"/>
</dbReference>
<dbReference type="PANTHER" id="PTHR11559">
    <property type="entry name" value="CARBOXYLESTERASE"/>
    <property type="match status" value="1"/>
</dbReference>
<dbReference type="InterPro" id="IPR002018">
    <property type="entry name" value="CarbesteraseB"/>
</dbReference>
<dbReference type="OrthoDB" id="408631at2759"/>
<dbReference type="InterPro" id="IPR050309">
    <property type="entry name" value="Type-B_Carboxylest/Lipase"/>
</dbReference>
<dbReference type="ESTHER" id="exigl-a0a165pm12">
    <property type="family name" value="Fungal_carboxylesterase_lipase"/>
</dbReference>
<gene>
    <name evidence="3" type="ORF">EXIGLDRAFT_829259</name>
</gene>
<dbReference type="InterPro" id="IPR029058">
    <property type="entry name" value="AB_hydrolase_fold"/>
</dbReference>
<dbReference type="STRING" id="1314781.A0A165PM12"/>
<organism evidence="3 4">
    <name type="scientific">Exidia glandulosa HHB12029</name>
    <dbReference type="NCBI Taxonomy" id="1314781"/>
    <lineage>
        <taxon>Eukaryota</taxon>
        <taxon>Fungi</taxon>
        <taxon>Dikarya</taxon>
        <taxon>Basidiomycota</taxon>
        <taxon>Agaricomycotina</taxon>
        <taxon>Agaricomycetes</taxon>
        <taxon>Auriculariales</taxon>
        <taxon>Exidiaceae</taxon>
        <taxon>Exidia</taxon>
    </lineage>
</organism>
<dbReference type="SUPFAM" id="SSF53474">
    <property type="entry name" value="alpha/beta-Hydrolases"/>
    <property type="match status" value="1"/>
</dbReference>
<dbReference type="EMBL" id="KV425888">
    <property type="protein sequence ID" value="KZW02364.1"/>
    <property type="molecule type" value="Genomic_DNA"/>
</dbReference>
<dbReference type="Gene3D" id="3.40.50.1820">
    <property type="entry name" value="alpha/beta hydrolase"/>
    <property type="match status" value="1"/>
</dbReference>
<dbReference type="InParanoid" id="A0A165PM12"/>
<feature type="region of interest" description="Disordered" evidence="1">
    <location>
        <begin position="1"/>
        <end position="29"/>
    </location>
</feature>
<accession>A0A165PM12</accession>